<reference evidence="4" key="1">
    <citation type="journal article" date="2019" name="Int. J. Syst. Evol. Microbiol.">
        <title>The Global Catalogue of Microorganisms (GCM) 10K type strain sequencing project: providing services to taxonomists for standard genome sequencing and annotation.</title>
        <authorList>
            <consortium name="The Broad Institute Genomics Platform"/>
            <consortium name="The Broad Institute Genome Sequencing Center for Infectious Disease"/>
            <person name="Wu L."/>
            <person name="Ma J."/>
        </authorList>
    </citation>
    <scope>NUCLEOTIDE SEQUENCE [LARGE SCALE GENOMIC DNA]</scope>
    <source>
        <strain evidence="4">KCTC 62192</strain>
    </source>
</reference>
<dbReference type="Proteomes" id="UP001595443">
    <property type="component" value="Unassembled WGS sequence"/>
</dbReference>
<organism evidence="3 4">
    <name type="scientific">Acidimangrovimonas pyrenivorans</name>
    <dbReference type="NCBI Taxonomy" id="2030798"/>
    <lineage>
        <taxon>Bacteria</taxon>
        <taxon>Pseudomonadati</taxon>
        <taxon>Pseudomonadota</taxon>
        <taxon>Alphaproteobacteria</taxon>
        <taxon>Rhodobacterales</taxon>
        <taxon>Paracoccaceae</taxon>
        <taxon>Acidimangrovimonas</taxon>
    </lineage>
</organism>
<feature type="compositionally biased region" description="Pro residues" evidence="1">
    <location>
        <begin position="147"/>
        <end position="170"/>
    </location>
</feature>
<evidence type="ECO:0000256" key="2">
    <source>
        <dbReference type="SAM" id="SignalP"/>
    </source>
</evidence>
<proteinExistence type="predicted"/>
<evidence type="ECO:0000313" key="4">
    <source>
        <dbReference type="Proteomes" id="UP001595443"/>
    </source>
</evidence>
<dbReference type="EMBL" id="JBHRSK010000004">
    <property type="protein sequence ID" value="MFC2967496.1"/>
    <property type="molecule type" value="Genomic_DNA"/>
</dbReference>
<accession>A0ABV7AEZ7</accession>
<comment type="caution">
    <text evidence="3">The sequence shown here is derived from an EMBL/GenBank/DDBJ whole genome shotgun (WGS) entry which is preliminary data.</text>
</comment>
<keyword evidence="2" id="KW-0732">Signal</keyword>
<gene>
    <name evidence="3" type="ORF">ACFOES_05265</name>
</gene>
<protein>
    <submittedName>
        <fullName evidence="3">Uncharacterized protein</fullName>
    </submittedName>
</protein>
<name>A0ABV7AEZ7_9RHOB</name>
<evidence type="ECO:0000256" key="1">
    <source>
        <dbReference type="SAM" id="MobiDB-lite"/>
    </source>
</evidence>
<sequence>MRLAAALLTCLMLTTLAARAETVLTLGIYLWTGSDSEPVRAQYMSIASGVAEAETDGPEGYNSTSRPVTDKELSLMKAAIRGRMTALTLEPKKPVDPPFVTVEWHFSDEMGYAEGIGTYPLDQVPAAVQAFQQEAFGKSYGNASLPPAKPQTPETPPAPEAPPEAPASAD</sequence>
<feature type="chain" id="PRO_5045455461" evidence="2">
    <location>
        <begin position="21"/>
        <end position="170"/>
    </location>
</feature>
<keyword evidence="4" id="KW-1185">Reference proteome</keyword>
<evidence type="ECO:0000313" key="3">
    <source>
        <dbReference type="EMBL" id="MFC2967496.1"/>
    </source>
</evidence>
<feature type="signal peptide" evidence="2">
    <location>
        <begin position="1"/>
        <end position="20"/>
    </location>
</feature>
<feature type="region of interest" description="Disordered" evidence="1">
    <location>
        <begin position="138"/>
        <end position="170"/>
    </location>
</feature>
<dbReference type="RefSeq" id="WP_377832140.1">
    <property type="nucleotide sequence ID" value="NZ_JBHRSK010000004.1"/>
</dbReference>